<dbReference type="RefSeq" id="WP_026205274.1">
    <property type="nucleotide sequence ID" value="NZ_JBIAZU010000001.1"/>
</dbReference>
<gene>
    <name evidence="6" type="ORF">ACFY35_07685</name>
</gene>
<dbReference type="PIRSF" id="PIRSF000103">
    <property type="entry name" value="HIBADH"/>
    <property type="match status" value="1"/>
</dbReference>
<dbReference type="PANTHER" id="PTHR43060:SF15">
    <property type="entry name" value="3-HYDROXYISOBUTYRATE DEHYDROGENASE-LIKE 1, MITOCHONDRIAL-RELATED"/>
    <property type="match status" value="1"/>
</dbReference>
<comment type="caution">
    <text evidence="6">The sequence shown here is derived from an EMBL/GenBank/DDBJ whole genome shotgun (WGS) entry which is preliminary data.</text>
</comment>
<dbReference type="Gene3D" id="3.40.50.720">
    <property type="entry name" value="NAD(P)-binding Rossmann-like Domain"/>
    <property type="match status" value="1"/>
</dbReference>
<dbReference type="Proteomes" id="UP001602245">
    <property type="component" value="Unassembled WGS sequence"/>
</dbReference>
<reference evidence="6 7" key="1">
    <citation type="submission" date="2024-10" db="EMBL/GenBank/DDBJ databases">
        <title>The Natural Products Discovery Center: Release of the First 8490 Sequenced Strains for Exploring Actinobacteria Biosynthetic Diversity.</title>
        <authorList>
            <person name="Kalkreuter E."/>
            <person name="Kautsar S.A."/>
            <person name="Yang D."/>
            <person name="Bader C.D."/>
            <person name="Teijaro C.N."/>
            <person name="Fluegel L."/>
            <person name="Davis C.M."/>
            <person name="Simpson J.R."/>
            <person name="Lauterbach L."/>
            <person name="Steele A.D."/>
            <person name="Gui C."/>
            <person name="Meng S."/>
            <person name="Li G."/>
            <person name="Viehrig K."/>
            <person name="Ye F."/>
            <person name="Su P."/>
            <person name="Kiefer A.F."/>
            <person name="Nichols A."/>
            <person name="Cepeda A.J."/>
            <person name="Yan W."/>
            <person name="Fan B."/>
            <person name="Jiang Y."/>
            <person name="Adhikari A."/>
            <person name="Zheng C.-J."/>
            <person name="Schuster L."/>
            <person name="Cowan T.M."/>
            <person name="Smanski M.J."/>
            <person name="Chevrette M.G."/>
            <person name="De Carvalho L.P.S."/>
            <person name="Shen B."/>
        </authorList>
    </citation>
    <scope>NUCLEOTIDE SEQUENCE [LARGE SCALE GENOMIC DNA]</scope>
    <source>
        <strain evidence="6 7">NPDC000087</strain>
    </source>
</reference>
<dbReference type="InterPro" id="IPR013328">
    <property type="entry name" value="6PGD_dom2"/>
</dbReference>
<feature type="domain" description="6-phosphogluconate dehydrogenase NADP-binding" evidence="4">
    <location>
        <begin position="6"/>
        <end position="163"/>
    </location>
</feature>
<dbReference type="InterPro" id="IPR006115">
    <property type="entry name" value="6PGDH_NADP-bd"/>
</dbReference>
<keyword evidence="7" id="KW-1185">Reference proteome</keyword>
<evidence type="ECO:0000313" key="7">
    <source>
        <dbReference type="Proteomes" id="UP001602245"/>
    </source>
</evidence>
<dbReference type="EMBL" id="JBIAZU010000001">
    <property type="protein sequence ID" value="MFF5289303.1"/>
    <property type="molecule type" value="Genomic_DNA"/>
</dbReference>
<comment type="similarity">
    <text evidence="1">Belongs to the HIBADH-related family.</text>
</comment>
<keyword evidence="3" id="KW-0520">NAD</keyword>
<dbReference type="SUPFAM" id="SSF48179">
    <property type="entry name" value="6-phosphogluconate dehydrogenase C-terminal domain-like"/>
    <property type="match status" value="1"/>
</dbReference>
<evidence type="ECO:0000256" key="2">
    <source>
        <dbReference type="ARBA" id="ARBA00023002"/>
    </source>
</evidence>
<dbReference type="InterPro" id="IPR008927">
    <property type="entry name" value="6-PGluconate_DH-like_C_sf"/>
</dbReference>
<dbReference type="PANTHER" id="PTHR43060">
    <property type="entry name" value="3-HYDROXYISOBUTYRATE DEHYDROGENASE-LIKE 1, MITOCHONDRIAL-RELATED"/>
    <property type="match status" value="1"/>
</dbReference>
<name>A0ABW6W7N3_9ACTN</name>
<dbReference type="InterPro" id="IPR015815">
    <property type="entry name" value="HIBADH-related"/>
</dbReference>
<dbReference type="GO" id="GO:0016491">
    <property type="term" value="F:oxidoreductase activity"/>
    <property type="evidence" value="ECO:0007669"/>
    <property type="project" value="UniProtKB-KW"/>
</dbReference>
<feature type="domain" description="3-hydroxyisobutyrate dehydrogenase-like NAD-binding" evidence="5">
    <location>
        <begin position="166"/>
        <end position="260"/>
    </location>
</feature>
<dbReference type="Pfam" id="PF03446">
    <property type="entry name" value="NAD_binding_2"/>
    <property type="match status" value="1"/>
</dbReference>
<accession>A0ABW6W7N3</accession>
<dbReference type="InterPro" id="IPR029154">
    <property type="entry name" value="HIBADH-like_NADP-bd"/>
</dbReference>
<evidence type="ECO:0000256" key="1">
    <source>
        <dbReference type="ARBA" id="ARBA00009080"/>
    </source>
</evidence>
<evidence type="ECO:0000256" key="3">
    <source>
        <dbReference type="ARBA" id="ARBA00023027"/>
    </source>
</evidence>
<protein>
    <submittedName>
        <fullName evidence="6">NAD(P)-dependent oxidoreductase</fullName>
        <ecNumber evidence="6">1.1.-.-</ecNumber>
    </submittedName>
</protein>
<dbReference type="EC" id="1.1.-.-" evidence="6"/>
<evidence type="ECO:0000313" key="6">
    <source>
        <dbReference type="EMBL" id="MFF5289303.1"/>
    </source>
</evidence>
<proteinExistence type="inferred from homology"/>
<dbReference type="SUPFAM" id="SSF51735">
    <property type="entry name" value="NAD(P)-binding Rossmann-fold domains"/>
    <property type="match status" value="1"/>
</dbReference>
<keyword evidence="2 6" id="KW-0560">Oxidoreductase</keyword>
<dbReference type="Gene3D" id="1.10.1040.10">
    <property type="entry name" value="N-(1-d-carboxylethyl)-l-norvaline Dehydrogenase, domain 2"/>
    <property type="match status" value="1"/>
</dbReference>
<dbReference type="InterPro" id="IPR036291">
    <property type="entry name" value="NAD(P)-bd_dom_sf"/>
</dbReference>
<dbReference type="Pfam" id="PF14833">
    <property type="entry name" value="NAD_binding_11"/>
    <property type="match status" value="1"/>
</dbReference>
<evidence type="ECO:0000259" key="5">
    <source>
        <dbReference type="Pfam" id="PF14833"/>
    </source>
</evidence>
<organism evidence="6 7">
    <name type="scientific">Paractinoplanes globisporus</name>
    <dbReference type="NCBI Taxonomy" id="113565"/>
    <lineage>
        <taxon>Bacteria</taxon>
        <taxon>Bacillati</taxon>
        <taxon>Actinomycetota</taxon>
        <taxon>Actinomycetes</taxon>
        <taxon>Micromonosporales</taxon>
        <taxon>Micromonosporaceae</taxon>
        <taxon>Paractinoplanes</taxon>
    </lineage>
</organism>
<sequence length="269" mass="28114">MTRPVVGVAGLGAMGRPIAARLAAHGFEVLGLDPHVTLDGVRRVDRLDEADVVLVIVPTDDDVTAVVTGILAAPRHRATHDPGRTGGRRQVIAICSSVRPETCRTLATDAAARGVDLLDVALTGGIRGAEGGTLNLLVGGDPAVAARLGGIFAVIASAYHVLGPVGAGQVAKAASNLIHWAEIVAIRESLRLADAYGVKPSDLRDALQQGGTDSRTLRELELMKFTWWEKDITVAEAMAAEVGIPLPVAGLSRRLMPTVTVESVRDLLS</sequence>
<evidence type="ECO:0000259" key="4">
    <source>
        <dbReference type="Pfam" id="PF03446"/>
    </source>
</evidence>